<organism evidence="1 2">
    <name type="scientific">Eruca vesicaria subsp. sativa</name>
    <name type="common">Garden rocket</name>
    <name type="synonym">Eruca sativa</name>
    <dbReference type="NCBI Taxonomy" id="29727"/>
    <lineage>
        <taxon>Eukaryota</taxon>
        <taxon>Viridiplantae</taxon>
        <taxon>Streptophyta</taxon>
        <taxon>Embryophyta</taxon>
        <taxon>Tracheophyta</taxon>
        <taxon>Spermatophyta</taxon>
        <taxon>Magnoliopsida</taxon>
        <taxon>eudicotyledons</taxon>
        <taxon>Gunneridae</taxon>
        <taxon>Pentapetalae</taxon>
        <taxon>rosids</taxon>
        <taxon>malvids</taxon>
        <taxon>Brassicales</taxon>
        <taxon>Brassicaceae</taxon>
        <taxon>Brassiceae</taxon>
        <taxon>Eruca</taxon>
    </lineage>
</organism>
<evidence type="ECO:0008006" key="3">
    <source>
        <dbReference type="Google" id="ProtNLM"/>
    </source>
</evidence>
<sequence>MKKIDLKKKKTTERVLCDFCGSSSNRYEHTQEEDQDETQLLIESELKRLRLLTRRMTGKDLHGLTFAELLLLETLLNQVLLPVKKLKKKTELEEEESLPNQVTLQCQTQIEYERRSSESIENEFERLWLLKERMNGRELAGMTSSELRLLEGEINCGLQGLHDQMFGPRMDQIASQQKEKLITQLRDVEERLGTR</sequence>
<evidence type="ECO:0000313" key="1">
    <source>
        <dbReference type="EMBL" id="CAH8385389.1"/>
    </source>
</evidence>
<reference evidence="1 2" key="1">
    <citation type="submission" date="2022-03" db="EMBL/GenBank/DDBJ databases">
        <authorList>
            <person name="Macdonald S."/>
            <person name="Ahmed S."/>
            <person name="Newling K."/>
        </authorList>
    </citation>
    <scope>NUCLEOTIDE SEQUENCE [LARGE SCALE GENOMIC DNA]</scope>
</reference>
<comment type="caution">
    <text evidence="1">The sequence shown here is derived from an EMBL/GenBank/DDBJ whole genome shotgun (WGS) entry which is preliminary data.</text>
</comment>
<keyword evidence="2" id="KW-1185">Reference proteome</keyword>
<dbReference type="EMBL" id="CAKOAT010664042">
    <property type="protein sequence ID" value="CAH8385389.1"/>
    <property type="molecule type" value="Genomic_DNA"/>
</dbReference>
<accession>A0ABC8LPG6</accession>
<dbReference type="AlphaFoldDB" id="A0ABC8LPG6"/>
<proteinExistence type="predicted"/>
<evidence type="ECO:0000313" key="2">
    <source>
        <dbReference type="Proteomes" id="UP001642260"/>
    </source>
</evidence>
<protein>
    <recommendedName>
        <fullName evidence="3">Agamous-like MADS-box protein AGL18</fullName>
    </recommendedName>
</protein>
<dbReference type="Proteomes" id="UP001642260">
    <property type="component" value="Unassembled WGS sequence"/>
</dbReference>
<gene>
    <name evidence="1" type="ORF">ERUC_LOCUS37872</name>
</gene>
<name>A0ABC8LPG6_ERUVS</name>